<dbReference type="Gramene" id="TraesLAC7A03G03817360.1">
    <property type="protein sequence ID" value="TraesLAC7A03G03817360.1.CDS1"/>
    <property type="gene ID" value="TraesLAC7A03G03817360"/>
</dbReference>
<proteinExistence type="predicted"/>
<dbReference type="Gramene" id="TraesSTA7A03G03859670.1">
    <property type="protein sequence ID" value="TraesSTA7A03G03859670.1.CDS1"/>
    <property type="gene ID" value="TraesSTA7A03G03859670"/>
</dbReference>
<dbReference type="Gramene" id="TraesSYM7A03G03815880.1">
    <property type="protein sequence ID" value="TraesSYM7A03G03815880.1.CDS1"/>
    <property type="gene ID" value="TraesSYM7A03G03815880"/>
</dbReference>
<evidence type="ECO:0000313" key="2">
    <source>
        <dbReference type="Proteomes" id="UP000019116"/>
    </source>
</evidence>
<dbReference type="Proteomes" id="UP000019116">
    <property type="component" value="Chromosome 7A"/>
</dbReference>
<keyword evidence="2" id="KW-1185">Reference proteome</keyword>
<dbReference type="Gramene" id="TraesMAC7A03G03865870.1">
    <property type="protein sequence ID" value="TraesMAC7A03G03865870.1.CDS1"/>
    <property type="gene ID" value="TraesMAC7A03G03865870"/>
</dbReference>
<name>A0A3B6RFT3_WHEAT</name>
<dbReference type="Gramene" id="TraesCS7A03G0426900.1">
    <property type="protein sequence ID" value="TraesCS7A03G0426900.1.CDS1"/>
    <property type="gene ID" value="TraesCS7A03G0426900"/>
</dbReference>
<evidence type="ECO:0000313" key="1">
    <source>
        <dbReference type="EnsemblPlants" id="TraesCS7A02G183300.1.cds1"/>
    </source>
</evidence>
<dbReference type="Gramene" id="TraesNOR7A03G03907580.1">
    <property type="protein sequence ID" value="TraesNOR7A03G03907580.1.CDS1"/>
    <property type="gene ID" value="TraesNOR7A03G03907580"/>
</dbReference>
<sequence>MRRAIWERLMPRSVSSATRLDRFSSTSAQRNCGSAATMAAVVEGEMPSAARKARTASILEGDLRWASFLDALRALGRERPQVVTR</sequence>
<dbReference type="Gramene" id="TraesARI7A03G03835710.1">
    <property type="protein sequence ID" value="TraesARI7A03G03835710.1.CDS1"/>
    <property type="gene ID" value="TraesARI7A03G03835710"/>
</dbReference>
<accession>A0A3B6RFT3</accession>
<protein>
    <submittedName>
        <fullName evidence="1">Uncharacterized protein</fullName>
    </submittedName>
</protein>
<dbReference type="Gramene" id="TraesJUL7A03G03899780.1">
    <property type="protein sequence ID" value="TraesJUL7A03G03899780.1.CDS1"/>
    <property type="gene ID" value="TraesJUL7A03G03899780"/>
</dbReference>
<dbReference type="Gramene" id="TraesJAG7A03G03845970.1">
    <property type="protein sequence ID" value="TraesJAG7A03G03845970.1.CDS1"/>
    <property type="gene ID" value="TraesJAG7A03G03845970"/>
</dbReference>
<dbReference type="AlphaFoldDB" id="A0A3B6RFT3"/>
<dbReference type="Gramene" id="TraesLDM7A03G03870580.1">
    <property type="protein sequence ID" value="TraesLDM7A03G03870580.1.CDS1"/>
    <property type="gene ID" value="TraesLDM7A03G03870580"/>
</dbReference>
<dbReference type="Gramene" id="TraesCS7A02G183300.1">
    <property type="protein sequence ID" value="TraesCS7A02G183300.1.cds1"/>
    <property type="gene ID" value="TraesCS7A02G183300"/>
</dbReference>
<dbReference type="EnsemblPlants" id="TraesCS7A02G183300.1">
    <property type="protein sequence ID" value="TraesCS7A02G183300.1.cds1"/>
    <property type="gene ID" value="TraesCS7A02G183300"/>
</dbReference>
<reference evidence="1" key="1">
    <citation type="submission" date="2018-08" db="EMBL/GenBank/DDBJ databases">
        <authorList>
            <person name="Rossello M."/>
        </authorList>
    </citation>
    <scope>NUCLEOTIDE SEQUENCE [LARGE SCALE GENOMIC DNA]</scope>
    <source>
        <strain evidence="1">cv. Chinese Spring</strain>
    </source>
</reference>
<dbReference type="Gramene" id="TraesRN7A0100398900.1">
    <property type="protein sequence ID" value="TraesRN7A0100398900.1"/>
    <property type="gene ID" value="TraesRN7A0100398900"/>
</dbReference>
<organism evidence="1">
    <name type="scientific">Triticum aestivum</name>
    <name type="common">Wheat</name>
    <dbReference type="NCBI Taxonomy" id="4565"/>
    <lineage>
        <taxon>Eukaryota</taxon>
        <taxon>Viridiplantae</taxon>
        <taxon>Streptophyta</taxon>
        <taxon>Embryophyta</taxon>
        <taxon>Tracheophyta</taxon>
        <taxon>Spermatophyta</taxon>
        <taxon>Magnoliopsida</taxon>
        <taxon>Liliopsida</taxon>
        <taxon>Poales</taxon>
        <taxon>Poaceae</taxon>
        <taxon>BOP clade</taxon>
        <taxon>Pooideae</taxon>
        <taxon>Triticodae</taxon>
        <taxon>Triticeae</taxon>
        <taxon>Triticinae</taxon>
        <taxon>Triticum</taxon>
    </lineage>
</organism>
<reference evidence="1" key="2">
    <citation type="submission" date="2018-10" db="UniProtKB">
        <authorList>
            <consortium name="EnsemblPlants"/>
        </authorList>
    </citation>
    <scope>IDENTIFICATION</scope>
</reference>